<proteinExistence type="predicted"/>
<organism evidence="3 4">
    <name type="scientific">Bugula neritina</name>
    <name type="common">Brown bryozoan</name>
    <name type="synonym">Sertularia neritina</name>
    <dbReference type="NCBI Taxonomy" id="10212"/>
    <lineage>
        <taxon>Eukaryota</taxon>
        <taxon>Metazoa</taxon>
        <taxon>Spiralia</taxon>
        <taxon>Lophotrochozoa</taxon>
        <taxon>Bryozoa</taxon>
        <taxon>Gymnolaemata</taxon>
        <taxon>Cheilostomatida</taxon>
        <taxon>Flustrina</taxon>
        <taxon>Buguloidea</taxon>
        <taxon>Bugulidae</taxon>
        <taxon>Bugula</taxon>
    </lineage>
</organism>
<dbReference type="NCBIfam" id="NF041940">
    <property type="entry name" value="choice_anch_X"/>
    <property type="match status" value="1"/>
</dbReference>
<gene>
    <name evidence="3" type="ORF">EB796_020904</name>
</gene>
<dbReference type="CDD" id="cd00198">
    <property type="entry name" value="vWFA"/>
    <property type="match status" value="1"/>
</dbReference>
<dbReference type="PANTHER" id="PTHR10579:SF177">
    <property type="entry name" value="CALCIUM-ACTIVATED CHLORIDE CHANNEL REGULATOR 4-LIKE PROTEIN"/>
    <property type="match status" value="1"/>
</dbReference>
<evidence type="ECO:0000313" key="3">
    <source>
        <dbReference type="EMBL" id="KAF6020748.1"/>
    </source>
</evidence>
<sequence length="366" mass="39008">MKVFYIILFGLQLVSCQNIRLIDNGYEDVLIAISDTVPYNADLVPKIKISTFCDDDEFGIDSVHNYEAPSQHNRLCAGKSAWGVMRDHVDFKGQNLAVDGKTINTSVTFNVVQRQESRVVLVIDVSGSMADNNYYIKVNAAARRYLLYTAPDGASVGLVKYSTSATILTTSLRKINALADRNDLANLVPLEKQGGTAIGTGLLAAKQLLEQNGGQTKGSRVVLLTDGVETIDPKVAEVKPYLLAAGINVDTVLLSNNADPVLISLAASTDAKPVSVFATVNRGYSPVIGAKVVATIEYPGSYSKSELEMRDDGAGADIVKGDGTYSAYIMNSQIKGRHTISVKVTGSNETSVKKGSSYSPAGAISG</sequence>
<accession>A0A7J7J5N4</accession>
<dbReference type="Pfam" id="PF13519">
    <property type="entry name" value="VWA_2"/>
    <property type="match status" value="1"/>
</dbReference>
<dbReference type="PANTHER" id="PTHR10579">
    <property type="entry name" value="CALCIUM-ACTIVATED CHLORIDE CHANNEL REGULATOR"/>
    <property type="match status" value="1"/>
</dbReference>
<feature type="chain" id="PRO_5029871029" description="VWFA domain-containing protein" evidence="1">
    <location>
        <begin position="17"/>
        <end position="366"/>
    </location>
</feature>
<evidence type="ECO:0000259" key="2">
    <source>
        <dbReference type="PROSITE" id="PS50234"/>
    </source>
</evidence>
<dbReference type="SMART" id="SM00327">
    <property type="entry name" value="VWA"/>
    <property type="match status" value="1"/>
</dbReference>
<reference evidence="3" key="1">
    <citation type="submission" date="2020-06" db="EMBL/GenBank/DDBJ databases">
        <title>Draft genome of Bugula neritina, a colonial animal packing powerful symbionts and potential medicines.</title>
        <authorList>
            <person name="Rayko M."/>
        </authorList>
    </citation>
    <scope>NUCLEOTIDE SEQUENCE [LARGE SCALE GENOMIC DNA]</scope>
    <source>
        <strain evidence="3">Kwan_BN1</strain>
    </source>
</reference>
<keyword evidence="1" id="KW-0732">Signal</keyword>
<dbReference type="InterPro" id="IPR002035">
    <property type="entry name" value="VWF_A"/>
</dbReference>
<dbReference type="EMBL" id="VXIV02003146">
    <property type="protein sequence ID" value="KAF6020748.1"/>
    <property type="molecule type" value="Genomic_DNA"/>
</dbReference>
<protein>
    <recommendedName>
        <fullName evidence="2">VWFA domain-containing protein</fullName>
    </recommendedName>
</protein>
<dbReference type="AlphaFoldDB" id="A0A7J7J5N4"/>
<comment type="caution">
    <text evidence="3">The sequence shown here is derived from an EMBL/GenBank/DDBJ whole genome shotgun (WGS) entry which is preliminary data.</text>
</comment>
<dbReference type="InterPro" id="IPR051266">
    <property type="entry name" value="CLCR"/>
</dbReference>
<dbReference type="Gene3D" id="3.40.50.410">
    <property type="entry name" value="von Willebrand factor, type A domain"/>
    <property type="match status" value="1"/>
</dbReference>
<feature type="domain" description="VWFA" evidence="2">
    <location>
        <begin position="118"/>
        <end position="296"/>
    </location>
</feature>
<dbReference type="PROSITE" id="PS50234">
    <property type="entry name" value="VWFA"/>
    <property type="match status" value="1"/>
</dbReference>
<dbReference type="OrthoDB" id="10021899at2759"/>
<evidence type="ECO:0000313" key="4">
    <source>
        <dbReference type="Proteomes" id="UP000593567"/>
    </source>
</evidence>
<dbReference type="Proteomes" id="UP000593567">
    <property type="component" value="Unassembled WGS sequence"/>
</dbReference>
<dbReference type="SUPFAM" id="SSF53300">
    <property type="entry name" value="vWA-like"/>
    <property type="match status" value="1"/>
</dbReference>
<name>A0A7J7J5N4_BUGNE</name>
<dbReference type="InterPro" id="IPR036465">
    <property type="entry name" value="vWFA_dom_sf"/>
</dbReference>
<feature type="signal peptide" evidence="1">
    <location>
        <begin position="1"/>
        <end position="16"/>
    </location>
</feature>
<keyword evidence="4" id="KW-1185">Reference proteome</keyword>
<evidence type="ECO:0000256" key="1">
    <source>
        <dbReference type="SAM" id="SignalP"/>
    </source>
</evidence>